<dbReference type="RefSeq" id="XP_066934125.1">
    <property type="nucleotide sequence ID" value="XM_067078024.1"/>
</dbReference>
<keyword evidence="1" id="KW-1133">Transmembrane helix</keyword>
<dbReference type="EnsemblMetazoa" id="CLYHEMT007277.1">
    <property type="protein sequence ID" value="CLYHEMP007277.1"/>
    <property type="gene ID" value="CLYHEMG007277"/>
</dbReference>
<protein>
    <submittedName>
        <fullName evidence="2">Uncharacterized protein</fullName>
    </submittedName>
</protein>
<keyword evidence="1" id="KW-0812">Transmembrane</keyword>
<reference evidence="2" key="1">
    <citation type="submission" date="2021-01" db="UniProtKB">
        <authorList>
            <consortium name="EnsemblMetazoa"/>
        </authorList>
    </citation>
    <scope>IDENTIFICATION</scope>
</reference>
<proteinExistence type="predicted"/>
<evidence type="ECO:0000256" key="1">
    <source>
        <dbReference type="SAM" id="Phobius"/>
    </source>
</evidence>
<organism evidence="2 3">
    <name type="scientific">Clytia hemisphaerica</name>
    <dbReference type="NCBI Taxonomy" id="252671"/>
    <lineage>
        <taxon>Eukaryota</taxon>
        <taxon>Metazoa</taxon>
        <taxon>Cnidaria</taxon>
        <taxon>Hydrozoa</taxon>
        <taxon>Hydroidolina</taxon>
        <taxon>Leptothecata</taxon>
        <taxon>Obeliida</taxon>
        <taxon>Clytiidae</taxon>
        <taxon>Clytia</taxon>
    </lineage>
</organism>
<dbReference type="InterPro" id="IPR004245">
    <property type="entry name" value="DUF229"/>
</dbReference>
<feature type="transmembrane region" description="Helical" evidence="1">
    <location>
        <begin position="7"/>
        <end position="28"/>
    </location>
</feature>
<evidence type="ECO:0000313" key="3">
    <source>
        <dbReference type="Proteomes" id="UP000594262"/>
    </source>
</evidence>
<dbReference type="PANTHER" id="PTHR10974">
    <property type="entry name" value="FI08016P-RELATED"/>
    <property type="match status" value="1"/>
</dbReference>
<dbReference type="Gene3D" id="3.40.720.10">
    <property type="entry name" value="Alkaline Phosphatase, subunit A"/>
    <property type="match status" value="1"/>
</dbReference>
<sequence>MLFSRKGIGFLFKTLIFLVITSILFGVWKEPSFQHLFRRQIKVTNQLAGHVDGGSTELQSAEHPDEGENEVQEDNIQTISKCAFNSLDVNQPRPNISSFQATKCHPIIPTEEECLHAEYQYGVTKKTSPMFSTCRPFNNYQTIADLCRFKKENDRYRVICDVKPCNGGTIRIGFFQRETGFIKFSTADNYKAKSKLEKAIWSIYNVHKSKVNFCLLACFSDPNFIKQAVVFPPRLLKRKVGPKPPDHDNKININILLLDSISRQHFYRKLPATVEAIREIKVTKESKIYDFEFFQSIAPRTFPNVRALFSGKVDIDANDEELDYHLENLTGYFRNLGYQNILQEDSCWFDVWGSLVTNNKHMENVSQNWKSIREKIDQLPIDSLGVSHLSCEAFQQYGKTNQFNNPPKVCYNGYLLPSYYLNLTFEYFREIESSPFRSTSKPVFMYTHLNTAHESTGKRVAQMDYLLAGYVRKMNALENTWTIILSDHGPKTTKYAQQHLAGRLEIGHAAMFMIVPRKVQDFLGVERLKALEINQKILSSHLDLHHALKTLYSKSAGGLLRLLPNNRFCGHVPMYSFMNCLCNGGTKIRTQSEPFHWIAEYVIGYLNELMTRSLLSAGTKNGYQNCERLIGSRFNKIREKEVLKDYRYFVMDVLVHKYRGEEIFEIVVRIRKISFTIEIVKWRRVSIYQHFSKCCDHAVDIQLCVCRKESLGAQNPGRDVSRQLSIASFGVTTESAFLDSKCLLLMKREKSNVFRTYEITNMCYDRIYHTNFTIDDKLNIRSTVSVPISTVVRPWFIHYITTISLDEENVNPQETIAFKIENL</sequence>
<keyword evidence="3" id="KW-1185">Reference proteome</keyword>
<dbReference type="GeneID" id="136821803"/>
<dbReference type="SUPFAM" id="SSF53649">
    <property type="entry name" value="Alkaline phosphatase-like"/>
    <property type="match status" value="1"/>
</dbReference>
<dbReference type="Pfam" id="PF02995">
    <property type="entry name" value="DUF229"/>
    <property type="match status" value="1"/>
</dbReference>
<dbReference type="GO" id="GO:0005615">
    <property type="term" value="C:extracellular space"/>
    <property type="evidence" value="ECO:0007669"/>
    <property type="project" value="TreeGrafter"/>
</dbReference>
<evidence type="ECO:0000313" key="2">
    <source>
        <dbReference type="EnsemblMetazoa" id="CLYHEMP007277.1"/>
    </source>
</evidence>
<dbReference type="OrthoDB" id="413313at2759"/>
<keyword evidence="1" id="KW-0472">Membrane</keyword>
<dbReference type="Proteomes" id="UP000594262">
    <property type="component" value="Unplaced"/>
</dbReference>
<dbReference type="PANTHER" id="PTHR10974:SF39">
    <property type="entry name" value="E2F TRANSCRIPTION FACTOR CC-MB DOMAIN-CONTAINING PROTEIN"/>
    <property type="match status" value="1"/>
</dbReference>
<dbReference type="AlphaFoldDB" id="A0A7M5V474"/>
<dbReference type="InterPro" id="IPR017850">
    <property type="entry name" value="Alkaline_phosphatase_core_sf"/>
</dbReference>
<name>A0A7M5V474_9CNID</name>
<accession>A0A7M5V474</accession>